<proteinExistence type="predicted"/>
<dbReference type="PANTHER" id="PTHR33064:SF37">
    <property type="entry name" value="RIBONUCLEASE H"/>
    <property type="match status" value="1"/>
</dbReference>
<dbReference type="PANTHER" id="PTHR33064">
    <property type="entry name" value="POL PROTEIN"/>
    <property type="match status" value="1"/>
</dbReference>
<reference evidence="1" key="1">
    <citation type="submission" date="2013-12" db="EMBL/GenBank/DDBJ databases">
        <title>The Genome Sequence of Aphanomyces astaci APO3.</title>
        <authorList>
            <consortium name="The Broad Institute Genomics Platform"/>
            <person name="Russ C."/>
            <person name="Tyler B."/>
            <person name="van West P."/>
            <person name="Dieguez-Uribeondo J."/>
            <person name="Young S.K."/>
            <person name="Zeng Q."/>
            <person name="Gargeya S."/>
            <person name="Fitzgerald M."/>
            <person name="Abouelleil A."/>
            <person name="Alvarado L."/>
            <person name="Chapman S.B."/>
            <person name="Gainer-Dewar J."/>
            <person name="Goldberg J."/>
            <person name="Griggs A."/>
            <person name="Gujja S."/>
            <person name="Hansen M."/>
            <person name="Howarth C."/>
            <person name="Imamovic A."/>
            <person name="Ireland A."/>
            <person name="Larimer J."/>
            <person name="McCowan C."/>
            <person name="Murphy C."/>
            <person name="Pearson M."/>
            <person name="Poon T.W."/>
            <person name="Priest M."/>
            <person name="Roberts A."/>
            <person name="Saif S."/>
            <person name="Shea T."/>
            <person name="Sykes S."/>
            <person name="Wortman J."/>
            <person name="Nusbaum C."/>
            <person name="Birren B."/>
        </authorList>
    </citation>
    <scope>NUCLEOTIDE SEQUENCE [LARGE SCALE GENOMIC DNA]</scope>
    <source>
        <strain evidence="1">APO3</strain>
    </source>
</reference>
<dbReference type="AlphaFoldDB" id="W4G815"/>
<gene>
    <name evidence="1" type="ORF">H257_10278</name>
</gene>
<dbReference type="GeneID" id="20812274"/>
<protein>
    <submittedName>
        <fullName evidence="1">Uncharacterized protein</fullName>
    </submittedName>
</protein>
<accession>W4G815</accession>
<dbReference type="SUPFAM" id="SSF56672">
    <property type="entry name" value="DNA/RNA polymerases"/>
    <property type="match status" value="1"/>
</dbReference>
<dbReference type="Gene3D" id="3.10.10.10">
    <property type="entry name" value="HIV Type 1 Reverse Transcriptase, subunit A, domain 1"/>
    <property type="match status" value="1"/>
</dbReference>
<name>W4G815_APHAT</name>
<dbReference type="EMBL" id="KI913140">
    <property type="protein sequence ID" value="ETV75436.1"/>
    <property type="molecule type" value="Genomic_DNA"/>
</dbReference>
<dbReference type="OrthoDB" id="125977at2759"/>
<dbReference type="InterPro" id="IPR051320">
    <property type="entry name" value="Viral_Replic_Matur_Polypro"/>
</dbReference>
<evidence type="ECO:0000313" key="1">
    <source>
        <dbReference type="EMBL" id="ETV75436.1"/>
    </source>
</evidence>
<dbReference type="VEuPathDB" id="FungiDB:H257_10278"/>
<dbReference type="RefSeq" id="XP_009835070.1">
    <property type="nucleotide sequence ID" value="XM_009836768.1"/>
</dbReference>
<organism evidence="1">
    <name type="scientific">Aphanomyces astaci</name>
    <name type="common">Crayfish plague agent</name>
    <dbReference type="NCBI Taxonomy" id="112090"/>
    <lineage>
        <taxon>Eukaryota</taxon>
        <taxon>Sar</taxon>
        <taxon>Stramenopiles</taxon>
        <taxon>Oomycota</taxon>
        <taxon>Saprolegniomycetes</taxon>
        <taxon>Saprolegniales</taxon>
        <taxon>Verrucalvaceae</taxon>
        <taxon>Aphanomyces</taxon>
    </lineage>
</organism>
<dbReference type="InterPro" id="IPR043502">
    <property type="entry name" value="DNA/RNA_pol_sf"/>
</dbReference>
<sequence>MPPLKVHLADEPRPIRCKARQYSLPQREFMQQHVKALEAAGFVYRNPASWWASAPLIVRKPQAKDEFRMTMDLRPINSQTEQIAWSMPMLEVDHLSGAFALDPSYQEMSVLLEDVSWSVVHDDDCLAKTNAVLGNLVELFHPDPQQRLFVFADASEGHWGSVITQVPPDQLDRAIDTQNTSPFASIAEAQVVTPEDVLSGMTKNQNAVHQATFDSLESFCQWTGMKGDVECFVRRCLHCASASGGAPRPLALHSTTPPN</sequence>